<feature type="compositionally biased region" description="Acidic residues" evidence="8">
    <location>
        <begin position="410"/>
        <end position="420"/>
    </location>
</feature>
<dbReference type="InterPro" id="IPR019358">
    <property type="entry name" value="NEMP_fam"/>
</dbReference>
<dbReference type="STRING" id="947166.A0A1D1UNK0"/>
<evidence type="ECO:0000256" key="3">
    <source>
        <dbReference type="ARBA" id="ARBA00022692"/>
    </source>
</evidence>
<evidence type="ECO:0000256" key="10">
    <source>
        <dbReference type="SAM" id="SignalP"/>
    </source>
</evidence>
<evidence type="ECO:0000256" key="5">
    <source>
        <dbReference type="ARBA" id="ARBA00022989"/>
    </source>
</evidence>
<feature type="signal peptide" evidence="10">
    <location>
        <begin position="1"/>
        <end position="19"/>
    </location>
</feature>
<comment type="subcellular location">
    <subcellularLocation>
        <location evidence="1">Nucleus inner membrane</location>
        <topology evidence="1">Multi-pass membrane protein</topology>
        <orientation evidence="1">Nucleoplasmic side</orientation>
    </subcellularLocation>
</comment>
<evidence type="ECO:0000256" key="4">
    <source>
        <dbReference type="ARBA" id="ARBA00022729"/>
    </source>
</evidence>
<keyword evidence="7" id="KW-0539">Nucleus</keyword>
<feature type="transmembrane region" description="Helical" evidence="9">
    <location>
        <begin position="185"/>
        <end position="208"/>
    </location>
</feature>
<dbReference type="EMBL" id="BDGG01000002">
    <property type="protein sequence ID" value="GAU91296.1"/>
    <property type="molecule type" value="Genomic_DNA"/>
</dbReference>
<accession>A0A1D1UNK0</accession>
<dbReference type="OrthoDB" id="509138at2759"/>
<name>A0A1D1UNK0_RAMVA</name>
<dbReference type="GO" id="GO:0005637">
    <property type="term" value="C:nuclear inner membrane"/>
    <property type="evidence" value="ECO:0007669"/>
    <property type="project" value="UniProtKB-SubCell"/>
</dbReference>
<dbReference type="PANTHER" id="PTHR13598:SF1">
    <property type="entry name" value="AT07567P-RELATED"/>
    <property type="match status" value="1"/>
</dbReference>
<feature type="chain" id="PRO_5008897416" description="Nuclear envelope integral membrane protein 1" evidence="10">
    <location>
        <begin position="20"/>
        <end position="482"/>
    </location>
</feature>
<keyword evidence="4 10" id="KW-0732">Signal</keyword>
<comment type="similarity">
    <text evidence="2">Belongs to the NEMP family.</text>
</comment>
<keyword evidence="6 9" id="KW-0472">Membrane</keyword>
<keyword evidence="5 9" id="KW-1133">Transmembrane helix</keyword>
<feature type="transmembrane region" description="Helical" evidence="9">
    <location>
        <begin position="161"/>
        <end position="178"/>
    </location>
</feature>
<protein>
    <recommendedName>
        <fullName evidence="13">Nuclear envelope integral membrane protein 1</fullName>
    </recommendedName>
</protein>
<organism evidence="11 12">
    <name type="scientific">Ramazzottius varieornatus</name>
    <name type="common">Water bear</name>
    <name type="synonym">Tardigrade</name>
    <dbReference type="NCBI Taxonomy" id="947166"/>
    <lineage>
        <taxon>Eukaryota</taxon>
        <taxon>Metazoa</taxon>
        <taxon>Ecdysozoa</taxon>
        <taxon>Tardigrada</taxon>
        <taxon>Eutardigrada</taxon>
        <taxon>Parachela</taxon>
        <taxon>Hypsibioidea</taxon>
        <taxon>Ramazzottiidae</taxon>
        <taxon>Ramazzottius</taxon>
    </lineage>
</organism>
<evidence type="ECO:0000313" key="12">
    <source>
        <dbReference type="Proteomes" id="UP000186922"/>
    </source>
</evidence>
<evidence type="ECO:0000256" key="2">
    <source>
        <dbReference type="ARBA" id="ARBA00005748"/>
    </source>
</evidence>
<dbReference type="AlphaFoldDB" id="A0A1D1UNK0"/>
<keyword evidence="3 9" id="KW-0812">Transmembrane</keyword>
<feature type="transmembrane region" description="Helical" evidence="9">
    <location>
        <begin position="248"/>
        <end position="266"/>
    </location>
</feature>
<dbReference type="PANTHER" id="PTHR13598">
    <property type="entry name" value="AT07567P-RELATED"/>
    <property type="match status" value="1"/>
</dbReference>
<evidence type="ECO:0000256" key="9">
    <source>
        <dbReference type="SAM" id="Phobius"/>
    </source>
</evidence>
<feature type="transmembrane region" description="Helical" evidence="9">
    <location>
        <begin position="286"/>
        <end position="316"/>
    </location>
</feature>
<gene>
    <name evidence="11" type="primary">RvY_03578-1</name>
    <name evidence="11" type="synonym">RvY_03578.1</name>
    <name evidence="11" type="ORF">RvY_03578</name>
</gene>
<reference evidence="11 12" key="1">
    <citation type="journal article" date="2016" name="Nat. Commun.">
        <title>Extremotolerant tardigrade genome and improved radiotolerance of human cultured cells by tardigrade-unique protein.</title>
        <authorList>
            <person name="Hashimoto T."/>
            <person name="Horikawa D.D."/>
            <person name="Saito Y."/>
            <person name="Kuwahara H."/>
            <person name="Kozuka-Hata H."/>
            <person name="Shin-I T."/>
            <person name="Minakuchi Y."/>
            <person name="Ohishi K."/>
            <person name="Motoyama A."/>
            <person name="Aizu T."/>
            <person name="Enomoto A."/>
            <person name="Kondo K."/>
            <person name="Tanaka S."/>
            <person name="Hara Y."/>
            <person name="Koshikawa S."/>
            <person name="Sagara H."/>
            <person name="Miura T."/>
            <person name="Yokobori S."/>
            <person name="Miyagawa K."/>
            <person name="Suzuki Y."/>
            <person name="Kubo T."/>
            <person name="Oyama M."/>
            <person name="Kohara Y."/>
            <person name="Fujiyama A."/>
            <person name="Arakawa K."/>
            <person name="Katayama T."/>
            <person name="Toyoda A."/>
            <person name="Kunieda T."/>
        </authorList>
    </citation>
    <scope>NUCLEOTIDE SEQUENCE [LARGE SCALE GENOMIC DNA]</scope>
    <source>
        <strain evidence="11 12">YOKOZUNA-1</strain>
    </source>
</reference>
<evidence type="ECO:0000256" key="6">
    <source>
        <dbReference type="ARBA" id="ARBA00023136"/>
    </source>
</evidence>
<feature type="region of interest" description="Disordered" evidence="8">
    <location>
        <begin position="33"/>
        <end position="57"/>
    </location>
</feature>
<comment type="caution">
    <text evidence="11">The sequence shown here is derived from an EMBL/GenBank/DDBJ whole genome shotgun (WGS) entry which is preliminary data.</text>
</comment>
<sequence length="482" mass="55034">MPSVIRLLTFFLLLNLSCAYHYPSAQGSYEFEAPKAEDSPPAGGYGNPHREEWATSGTKPIQVEASRSKALKTFCWPGFRKDIRRTWYTAFFLLNITDDSFHLYKGTTTEEVQYQFKSSSRFFALPWREKVIKLNGFSPTCLGVYTNKAYSVTLQLKHLDYVRLAAFVVGVLLILFARRMSRDTYFHYGSGVGIALVGSLLVLIFLISRMIPRRAAGVSFLVGGWAVVLYFFQTLWKNFRETLLQHRQYVLVYVATVSVLTCLLVYRFGGVQNRRTMDILQWGLQILGAALIYFSCTIEAVGIILVVLIIALDMFLHSGYNFRRYALLNKLFPPKPPRLLTPQEFEEVGRRETEKALQQLRQYCNSPECKQWKLVKKLNTPSRFSSFVEDGFHLTSDEVEAYERVSSFEAVDDVDDDDDSEHAPLVQKTPRRYFPGHPNGFGAAQRNGSGGVRTTPRFNRSANNRRSVTPLNRNGGEPMDYE</sequence>
<dbReference type="Pfam" id="PF10225">
    <property type="entry name" value="NEMP"/>
    <property type="match status" value="1"/>
</dbReference>
<evidence type="ECO:0000313" key="11">
    <source>
        <dbReference type="EMBL" id="GAU91296.1"/>
    </source>
</evidence>
<feature type="compositionally biased region" description="Polar residues" evidence="8">
    <location>
        <begin position="456"/>
        <end position="472"/>
    </location>
</feature>
<evidence type="ECO:0000256" key="8">
    <source>
        <dbReference type="SAM" id="MobiDB-lite"/>
    </source>
</evidence>
<proteinExistence type="inferred from homology"/>
<keyword evidence="12" id="KW-1185">Reference proteome</keyword>
<evidence type="ECO:0000256" key="7">
    <source>
        <dbReference type="ARBA" id="ARBA00023242"/>
    </source>
</evidence>
<feature type="region of interest" description="Disordered" evidence="8">
    <location>
        <begin position="410"/>
        <end position="482"/>
    </location>
</feature>
<evidence type="ECO:0008006" key="13">
    <source>
        <dbReference type="Google" id="ProtNLM"/>
    </source>
</evidence>
<dbReference type="Proteomes" id="UP000186922">
    <property type="component" value="Unassembled WGS sequence"/>
</dbReference>
<evidence type="ECO:0000256" key="1">
    <source>
        <dbReference type="ARBA" id="ARBA00004575"/>
    </source>
</evidence>
<feature type="transmembrane region" description="Helical" evidence="9">
    <location>
        <begin position="214"/>
        <end position="236"/>
    </location>
</feature>